<dbReference type="InterPro" id="IPR029063">
    <property type="entry name" value="SAM-dependent_MTases_sf"/>
</dbReference>
<dbReference type="AlphaFoldDB" id="A0A841CI51"/>
<keyword evidence="2" id="KW-0489">Methyltransferase</keyword>
<dbReference type="CDD" id="cd02440">
    <property type="entry name" value="AdoMet_MTases"/>
    <property type="match status" value="1"/>
</dbReference>
<dbReference type="Proteomes" id="UP000547510">
    <property type="component" value="Unassembled WGS sequence"/>
</dbReference>
<keyword evidence="2" id="KW-0830">Ubiquinone</keyword>
<organism evidence="2 3">
    <name type="scientific">Saccharothrix tamanrassetensis</name>
    <dbReference type="NCBI Taxonomy" id="1051531"/>
    <lineage>
        <taxon>Bacteria</taxon>
        <taxon>Bacillati</taxon>
        <taxon>Actinomycetota</taxon>
        <taxon>Actinomycetes</taxon>
        <taxon>Pseudonocardiales</taxon>
        <taxon>Pseudonocardiaceae</taxon>
        <taxon>Saccharothrix</taxon>
    </lineage>
</organism>
<keyword evidence="2" id="KW-0808">Transferase</keyword>
<reference evidence="2 3" key="1">
    <citation type="submission" date="2020-08" db="EMBL/GenBank/DDBJ databases">
        <title>Genomic Encyclopedia of Type Strains, Phase III (KMG-III): the genomes of soil and plant-associated and newly described type strains.</title>
        <authorList>
            <person name="Whitman W."/>
        </authorList>
    </citation>
    <scope>NUCLEOTIDE SEQUENCE [LARGE SCALE GENOMIC DNA]</scope>
    <source>
        <strain evidence="2 3">CECT 8640</strain>
    </source>
</reference>
<sequence length="100" mass="10788">MVDHLFADARLAALYDDLCRDRADFAFYLPLVMSARSVLDVGCGTGELLHLARAAGHTGRLCGLDPAEGMLARARERTDVDWVLGDLTRPPGPRSSTSSS</sequence>
<evidence type="ECO:0000313" key="3">
    <source>
        <dbReference type="Proteomes" id="UP000547510"/>
    </source>
</evidence>
<proteinExistence type="predicted"/>
<dbReference type="RefSeq" id="WP_246440173.1">
    <property type="nucleotide sequence ID" value="NZ_JACHJN010000003.1"/>
</dbReference>
<dbReference type="Gene3D" id="3.40.50.150">
    <property type="entry name" value="Vaccinia Virus protein VP39"/>
    <property type="match status" value="1"/>
</dbReference>
<protein>
    <submittedName>
        <fullName evidence="2">Ubiquinone/menaquinone biosynthesis C-methylase UbiE</fullName>
    </submittedName>
</protein>
<dbReference type="SUPFAM" id="SSF53335">
    <property type="entry name" value="S-adenosyl-L-methionine-dependent methyltransferases"/>
    <property type="match status" value="1"/>
</dbReference>
<keyword evidence="3" id="KW-1185">Reference proteome</keyword>
<dbReference type="GO" id="GO:0008168">
    <property type="term" value="F:methyltransferase activity"/>
    <property type="evidence" value="ECO:0007669"/>
    <property type="project" value="UniProtKB-KW"/>
</dbReference>
<dbReference type="EMBL" id="JACHJN010000003">
    <property type="protein sequence ID" value="MBB5956044.1"/>
    <property type="molecule type" value="Genomic_DNA"/>
</dbReference>
<feature type="domain" description="Methyltransferase" evidence="1">
    <location>
        <begin position="38"/>
        <end position="94"/>
    </location>
</feature>
<evidence type="ECO:0000313" key="2">
    <source>
        <dbReference type="EMBL" id="MBB5956044.1"/>
    </source>
</evidence>
<accession>A0A841CI51</accession>
<evidence type="ECO:0000259" key="1">
    <source>
        <dbReference type="Pfam" id="PF13649"/>
    </source>
</evidence>
<comment type="caution">
    <text evidence="2">The sequence shown here is derived from an EMBL/GenBank/DDBJ whole genome shotgun (WGS) entry which is preliminary data.</text>
</comment>
<gene>
    <name evidence="2" type="ORF">FHS29_002625</name>
</gene>
<dbReference type="GO" id="GO:0032259">
    <property type="term" value="P:methylation"/>
    <property type="evidence" value="ECO:0007669"/>
    <property type="project" value="UniProtKB-KW"/>
</dbReference>
<dbReference type="Pfam" id="PF13649">
    <property type="entry name" value="Methyltransf_25"/>
    <property type="match status" value="1"/>
</dbReference>
<dbReference type="InterPro" id="IPR041698">
    <property type="entry name" value="Methyltransf_25"/>
</dbReference>
<name>A0A841CI51_9PSEU</name>